<comment type="caution">
    <text evidence="1">The sequence shown here is derived from an EMBL/GenBank/DDBJ whole genome shotgun (WGS) entry which is preliminary data.</text>
</comment>
<proteinExistence type="predicted"/>
<dbReference type="Proteomes" id="UP001595378">
    <property type="component" value="Unassembled WGS sequence"/>
</dbReference>
<protein>
    <recommendedName>
        <fullName evidence="3">Phage shock protein B</fullName>
    </recommendedName>
</protein>
<dbReference type="RefSeq" id="WP_336918456.1">
    <property type="nucleotide sequence ID" value="NZ_JBANRN010000005.1"/>
</dbReference>
<accession>A0ABV7EEX3</accession>
<name>A0ABV7EEX3_9SPHN</name>
<evidence type="ECO:0000313" key="1">
    <source>
        <dbReference type="EMBL" id="MFC3099960.1"/>
    </source>
</evidence>
<organism evidence="1 2">
    <name type="scientific">Alteraurantiacibacter lauratis</name>
    <dbReference type="NCBI Taxonomy" id="2054627"/>
    <lineage>
        <taxon>Bacteria</taxon>
        <taxon>Pseudomonadati</taxon>
        <taxon>Pseudomonadota</taxon>
        <taxon>Alphaproteobacteria</taxon>
        <taxon>Sphingomonadales</taxon>
        <taxon>Erythrobacteraceae</taxon>
        <taxon>Alteraurantiacibacter</taxon>
    </lineage>
</organism>
<reference evidence="2" key="1">
    <citation type="journal article" date="2019" name="Int. J. Syst. Evol. Microbiol.">
        <title>The Global Catalogue of Microorganisms (GCM) 10K type strain sequencing project: providing services to taxonomists for standard genome sequencing and annotation.</title>
        <authorList>
            <consortium name="The Broad Institute Genomics Platform"/>
            <consortium name="The Broad Institute Genome Sequencing Center for Infectious Disease"/>
            <person name="Wu L."/>
            <person name="Ma J."/>
        </authorList>
    </citation>
    <scope>NUCLEOTIDE SEQUENCE [LARGE SCALE GENOMIC DNA]</scope>
    <source>
        <strain evidence="2">KCTC 52606</strain>
    </source>
</reference>
<dbReference type="EMBL" id="JBHRSU010000003">
    <property type="protein sequence ID" value="MFC3099960.1"/>
    <property type="molecule type" value="Genomic_DNA"/>
</dbReference>
<keyword evidence="2" id="KW-1185">Reference proteome</keyword>
<evidence type="ECO:0008006" key="3">
    <source>
        <dbReference type="Google" id="ProtNLM"/>
    </source>
</evidence>
<sequence length="105" mass="11604">MEGSLALLIPILALSIPLMAIWSKHQQRLAEMRLQSTATDTAERAAQYASQVAALEERVRVLERIVTDSGYNVSAQIEALRDTRHVEDDHGVPLALDKAPSKERA</sequence>
<evidence type="ECO:0000313" key="2">
    <source>
        <dbReference type="Proteomes" id="UP001595378"/>
    </source>
</evidence>
<gene>
    <name evidence="1" type="ORF">ACFODK_03540</name>
</gene>